<dbReference type="PANTHER" id="PTHR48200">
    <property type="entry name" value="PROTEIN, PUTATIVE-RELATED"/>
    <property type="match status" value="1"/>
</dbReference>
<dbReference type="PANTHER" id="PTHR48200:SF1">
    <property type="entry name" value="AMINOTRANSFERASE-LIKE PLANT MOBILE DOMAIN-CONTAINING PROTEIN"/>
    <property type="match status" value="1"/>
</dbReference>
<accession>A0A2I0LF96</accession>
<evidence type="ECO:0000259" key="1">
    <source>
        <dbReference type="Pfam" id="PF24924"/>
    </source>
</evidence>
<dbReference type="Pfam" id="PF24924">
    <property type="entry name" value="DUF7745"/>
    <property type="match status" value="1"/>
</dbReference>
<feature type="domain" description="DUF7745" evidence="1">
    <location>
        <begin position="40"/>
        <end position="318"/>
    </location>
</feature>
<gene>
    <name evidence="2" type="ORF">CRG98_000747</name>
</gene>
<name>A0A2I0LF96_PUNGR</name>
<evidence type="ECO:0000313" key="2">
    <source>
        <dbReference type="EMBL" id="PKI78886.1"/>
    </source>
</evidence>
<dbReference type="AlphaFoldDB" id="A0A2I0LF96"/>
<dbReference type="InterPro" id="IPR056647">
    <property type="entry name" value="DUF7745"/>
</dbReference>
<organism evidence="2 3">
    <name type="scientific">Punica granatum</name>
    <name type="common">Pomegranate</name>
    <dbReference type="NCBI Taxonomy" id="22663"/>
    <lineage>
        <taxon>Eukaryota</taxon>
        <taxon>Viridiplantae</taxon>
        <taxon>Streptophyta</taxon>
        <taxon>Embryophyta</taxon>
        <taxon>Tracheophyta</taxon>
        <taxon>Spermatophyta</taxon>
        <taxon>Magnoliopsida</taxon>
        <taxon>eudicotyledons</taxon>
        <taxon>Gunneridae</taxon>
        <taxon>Pentapetalae</taxon>
        <taxon>rosids</taxon>
        <taxon>malvids</taxon>
        <taxon>Myrtales</taxon>
        <taxon>Lythraceae</taxon>
        <taxon>Punica</taxon>
    </lineage>
</organism>
<keyword evidence="3" id="KW-1185">Reference proteome</keyword>
<evidence type="ECO:0000313" key="3">
    <source>
        <dbReference type="Proteomes" id="UP000233551"/>
    </source>
</evidence>
<protein>
    <recommendedName>
        <fullName evidence="1">DUF7745 domain-containing protein</fullName>
    </recommendedName>
</protein>
<reference evidence="2 3" key="1">
    <citation type="submission" date="2017-11" db="EMBL/GenBank/DDBJ databases">
        <title>De-novo sequencing of pomegranate (Punica granatum L.) genome.</title>
        <authorList>
            <person name="Akparov Z."/>
            <person name="Amiraslanov A."/>
            <person name="Hajiyeva S."/>
            <person name="Abbasov M."/>
            <person name="Kaur K."/>
            <person name="Hamwieh A."/>
            <person name="Solovyev V."/>
            <person name="Salamov A."/>
            <person name="Braich B."/>
            <person name="Kosarev P."/>
            <person name="Mahmoud A."/>
            <person name="Hajiyev E."/>
            <person name="Babayeva S."/>
            <person name="Izzatullayeva V."/>
            <person name="Mammadov A."/>
            <person name="Mammadov A."/>
            <person name="Sharifova S."/>
            <person name="Ojaghi J."/>
            <person name="Eynullazada K."/>
            <person name="Bayramov B."/>
            <person name="Abdulazimova A."/>
            <person name="Shahmuradov I."/>
        </authorList>
    </citation>
    <scope>NUCLEOTIDE SEQUENCE [LARGE SCALE GENOMIC DNA]</scope>
    <source>
        <strain evidence="3">cv. AG2017</strain>
        <tissue evidence="2">Leaf</tissue>
    </source>
</reference>
<comment type="caution">
    <text evidence="2">The sequence shown here is derived from an EMBL/GenBank/DDBJ whole genome shotgun (WGS) entry which is preliminary data.</text>
</comment>
<sequence>MDCSAPCPRLGRISSLGRQIMRIWRALCPIDQACIYEILGELPVLAELSIDWTLLRDAIGFWDPQHAVFNFQGTELTPTIEEYTALIERPPATQDIMVPNPFATISSRLSVLLGIRIEEAHQELIHGWKCNIRIDWLIDWTHVRALNAQGCTYQRDVCHGFLLLVFGTVLFPSASTLIDRALTHVVFQVVEGCSYVEALMAETVRSLDYVQANRHGMMMGSLQNLQMWLLTHIQSFCLHHPFLNLINDQLFQEFRISRPNAFDWSRFMQQLTPEQFSWSASWNPGGSMTVRCPAITRLPLISHYKCTLVFPDRVIKQLDGLQDVPVEGNRAPYQIAWTESAPSASERFLRIRVIRQLWDTRLM</sequence>
<dbReference type="Proteomes" id="UP000233551">
    <property type="component" value="Unassembled WGS sequence"/>
</dbReference>
<proteinExistence type="predicted"/>
<dbReference type="EMBL" id="PGOL01000032">
    <property type="protein sequence ID" value="PKI78886.1"/>
    <property type="molecule type" value="Genomic_DNA"/>
</dbReference>